<dbReference type="STRING" id="252305.OB2597_05460"/>
<feature type="domain" description="TonB-dependent receptor-like beta-barrel" evidence="12">
    <location>
        <begin position="280"/>
        <end position="617"/>
    </location>
</feature>
<organism evidence="14 15">
    <name type="scientific">Pseudooceanicola batsensis (strain ATCC BAA-863 / DSM 15984 / KCTC 12145 / HTCC2597)</name>
    <name type="common">Oceanicola batsensis</name>
    <dbReference type="NCBI Taxonomy" id="252305"/>
    <lineage>
        <taxon>Bacteria</taxon>
        <taxon>Pseudomonadati</taxon>
        <taxon>Pseudomonadota</taxon>
        <taxon>Alphaproteobacteria</taxon>
        <taxon>Rhodobacterales</taxon>
        <taxon>Paracoccaceae</taxon>
        <taxon>Pseudooceanicola</taxon>
    </lineage>
</organism>
<dbReference type="Gene3D" id="2.170.130.10">
    <property type="entry name" value="TonB-dependent receptor, plug domain"/>
    <property type="match status" value="1"/>
</dbReference>
<reference evidence="14 15" key="1">
    <citation type="journal article" date="2010" name="J. Bacteriol.">
        <title>Genome sequences of Oceanicola granulosus HTCC2516(T) and Oceanicola batsensis HTCC2597(TDelta).</title>
        <authorList>
            <person name="Thrash J.C."/>
            <person name="Cho J.C."/>
            <person name="Vergin K.L."/>
            <person name="Giovannoni S.J."/>
        </authorList>
    </citation>
    <scope>NUCLEOTIDE SEQUENCE [LARGE SCALE GENOMIC DNA]</scope>
    <source>
        <strain evidence="15">ATCC BAA-863 / DSM 15984 / KCTC 12145 / HTCC2597</strain>
    </source>
</reference>
<evidence type="ECO:0000256" key="8">
    <source>
        <dbReference type="ARBA" id="ARBA00023237"/>
    </source>
</evidence>
<dbReference type="InterPro" id="IPR012910">
    <property type="entry name" value="Plug_dom"/>
</dbReference>
<dbReference type="Pfam" id="PF07715">
    <property type="entry name" value="Plug"/>
    <property type="match status" value="1"/>
</dbReference>
<dbReference type="Pfam" id="PF00593">
    <property type="entry name" value="TonB_dep_Rec_b-barrel"/>
    <property type="match status" value="1"/>
</dbReference>
<keyword evidence="4 9" id="KW-1134">Transmembrane beta strand</keyword>
<keyword evidence="3 9" id="KW-0813">Transport</keyword>
<comment type="similarity">
    <text evidence="2 9 10">Belongs to the TonB-dependent receptor family.</text>
</comment>
<sequence>MITTARSALLLSTTILAGAATAQEADTQFLGTLRIDTAGAQTLLGNAEITEEEIEDRNPASAADVFVGESSVTASGGAAIAQKVFVNGIEESLLSVTIDGARQNKSAFHHSGNVLLDPQLLKSVEVSEGIAPADAGPNALAGGLAYETKDARDFLAPGETFGGLTTLRAGTNGEGFRRSLTLFGRQGGFEWLLSGTRHTGDAYEDGDGVTVPGTAPDVSALVAKIAFTSDTGKRLSFAASHTEDTGVRSGQAHPVFGFVTIRPDLTGVPGLVTVPVNAYSSRRSYTLTYTDEAPEGWFAPTLQLSYNEQETDAGDVQGTNTSLSGVAKNEWQLGNGTVTAGIDFFHETGEGRSFIPAGPFAGTYSGREELTSVGLFAQARQDLTDRLSVSYGGRFDYQAFTGADGTELSDTGVSVNGMLDYALTDTVSLNAGLATSWGGYELGEAALVNFITPWGYAGFQASQSQTARVGLRYDDGRWSVSGALFRTEINDIADILPTGGRRGATSDLTSQGFDGSIAFTGARGFARLNYTYADVTLTGSEGPLTSTSYYYGRPMGHVFGFEAGYDVTNEVRLGGNAQIALADSSASLAGYEVVNVFASYKPESVAGLELRLDVENVFDSTYVRRSADGVNAPNAIALNEPGRTISLTATMRF</sequence>
<evidence type="ECO:0000256" key="1">
    <source>
        <dbReference type="ARBA" id="ARBA00004571"/>
    </source>
</evidence>
<evidence type="ECO:0000259" key="12">
    <source>
        <dbReference type="Pfam" id="PF00593"/>
    </source>
</evidence>
<dbReference type="EMBL" id="AAMO01000001">
    <property type="protein sequence ID" value="EAQ04704.1"/>
    <property type="molecule type" value="Genomic_DNA"/>
</dbReference>
<evidence type="ECO:0000256" key="6">
    <source>
        <dbReference type="ARBA" id="ARBA00023077"/>
    </source>
</evidence>
<gene>
    <name evidence="14" type="ORF">OB2597_05460</name>
</gene>
<evidence type="ECO:0000256" key="5">
    <source>
        <dbReference type="ARBA" id="ARBA00022692"/>
    </source>
</evidence>
<keyword evidence="8 9" id="KW-0998">Cell outer membrane</keyword>
<dbReference type="InterPro" id="IPR036942">
    <property type="entry name" value="Beta-barrel_TonB_sf"/>
</dbReference>
<keyword evidence="11" id="KW-0732">Signal</keyword>
<comment type="caution">
    <text evidence="14">The sequence shown here is derived from an EMBL/GenBank/DDBJ whole genome shotgun (WGS) entry which is preliminary data.</text>
</comment>
<evidence type="ECO:0000313" key="15">
    <source>
        <dbReference type="Proteomes" id="UP000004318"/>
    </source>
</evidence>
<dbReference type="InterPro" id="IPR039426">
    <property type="entry name" value="TonB-dep_rcpt-like"/>
</dbReference>
<feature type="chain" id="PRO_5002658721" evidence="11">
    <location>
        <begin position="23"/>
        <end position="653"/>
    </location>
</feature>
<feature type="signal peptide" evidence="11">
    <location>
        <begin position="1"/>
        <end position="22"/>
    </location>
</feature>
<dbReference type="SUPFAM" id="SSF56935">
    <property type="entry name" value="Porins"/>
    <property type="match status" value="1"/>
</dbReference>
<dbReference type="eggNOG" id="COG4771">
    <property type="taxonomic scope" value="Bacteria"/>
</dbReference>
<name>A3TSS7_PSEBH</name>
<keyword evidence="5 9" id="KW-0812">Transmembrane</keyword>
<evidence type="ECO:0000256" key="11">
    <source>
        <dbReference type="SAM" id="SignalP"/>
    </source>
</evidence>
<dbReference type="PANTHER" id="PTHR30069:SF41">
    <property type="entry name" value="HEME_HEMOPEXIN UTILIZATION PROTEIN C"/>
    <property type="match status" value="1"/>
</dbReference>
<protein>
    <submittedName>
        <fullName evidence="14">TonB dependent-iron siderophore receptor</fullName>
    </submittedName>
</protein>
<accession>A3TSS7</accession>
<dbReference type="Gene3D" id="2.40.170.20">
    <property type="entry name" value="TonB-dependent receptor, beta-barrel domain"/>
    <property type="match status" value="1"/>
</dbReference>
<dbReference type="GO" id="GO:0009279">
    <property type="term" value="C:cell outer membrane"/>
    <property type="evidence" value="ECO:0007669"/>
    <property type="project" value="UniProtKB-SubCell"/>
</dbReference>
<evidence type="ECO:0000256" key="10">
    <source>
        <dbReference type="RuleBase" id="RU003357"/>
    </source>
</evidence>
<evidence type="ECO:0000259" key="13">
    <source>
        <dbReference type="Pfam" id="PF07715"/>
    </source>
</evidence>
<keyword evidence="6 10" id="KW-0798">TonB box</keyword>
<keyword evidence="14" id="KW-0675">Receptor</keyword>
<evidence type="ECO:0000256" key="3">
    <source>
        <dbReference type="ARBA" id="ARBA00022448"/>
    </source>
</evidence>
<dbReference type="AlphaFoldDB" id="A3TSS7"/>
<keyword evidence="15" id="KW-1185">Reference proteome</keyword>
<dbReference type="InterPro" id="IPR037066">
    <property type="entry name" value="Plug_dom_sf"/>
</dbReference>
<keyword evidence="7 9" id="KW-0472">Membrane</keyword>
<evidence type="ECO:0000256" key="7">
    <source>
        <dbReference type="ARBA" id="ARBA00023136"/>
    </source>
</evidence>
<comment type="subcellular location">
    <subcellularLocation>
        <location evidence="1 9">Cell outer membrane</location>
        <topology evidence="1 9">Multi-pass membrane protein</topology>
    </subcellularLocation>
</comment>
<dbReference type="GO" id="GO:0015344">
    <property type="term" value="F:siderophore uptake transmembrane transporter activity"/>
    <property type="evidence" value="ECO:0007669"/>
    <property type="project" value="TreeGrafter"/>
</dbReference>
<dbReference type="PANTHER" id="PTHR30069">
    <property type="entry name" value="TONB-DEPENDENT OUTER MEMBRANE RECEPTOR"/>
    <property type="match status" value="1"/>
</dbReference>
<evidence type="ECO:0000256" key="2">
    <source>
        <dbReference type="ARBA" id="ARBA00009810"/>
    </source>
</evidence>
<dbReference type="GO" id="GO:0044718">
    <property type="term" value="P:siderophore transmembrane transport"/>
    <property type="evidence" value="ECO:0007669"/>
    <property type="project" value="TreeGrafter"/>
</dbReference>
<dbReference type="PROSITE" id="PS52016">
    <property type="entry name" value="TONB_DEPENDENT_REC_3"/>
    <property type="match status" value="1"/>
</dbReference>
<dbReference type="Proteomes" id="UP000004318">
    <property type="component" value="Unassembled WGS sequence"/>
</dbReference>
<dbReference type="RefSeq" id="WP_009805321.1">
    <property type="nucleotide sequence ID" value="NZ_CH724131.1"/>
</dbReference>
<dbReference type="HOGENOM" id="CLU_008287_19_4_5"/>
<feature type="domain" description="TonB-dependent receptor plug" evidence="13">
    <location>
        <begin position="49"/>
        <end position="142"/>
    </location>
</feature>
<dbReference type="InterPro" id="IPR000531">
    <property type="entry name" value="Beta-barrel_TonB"/>
</dbReference>
<proteinExistence type="inferred from homology"/>
<evidence type="ECO:0000313" key="14">
    <source>
        <dbReference type="EMBL" id="EAQ04704.1"/>
    </source>
</evidence>
<evidence type="ECO:0000256" key="9">
    <source>
        <dbReference type="PROSITE-ProRule" id="PRU01360"/>
    </source>
</evidence>
<evidence type="ECO:0000256" key="4">
    <source>
        <dbReference type="ARBA" id="ARBA00022452"/>
    </source>
</evidence>